<dbReference type="InterPro" id="IPR044855">
    <property type="entry name" value="CoA-Trfase_III_dom3_sf"/>
</dbReference>
<keyword evidence="3" id="KW-1185">Reference proteome</keyword>
<dbReference type="Gene3D" id="3.30.1540.10">
    <property type="entry name" value="formyl-coa transferase, domain 3"/>
    <property type="match status" value="1"/>
</dbReference>
<accession>A0A8S4DH02</accession>
<dbReference type="InterPro" id="IPR050509">
    <property type="entry name" value="CoA-transferase_III"/>
</dbReference>
<evidence type="ECO:0000256" key="1">
    <source>
        <dbReference type="ARBA" id="ARBA00008383"/>
    </source>
</evidence>
<evidence type="ECO:0000313" key="3">
    <source>
        <dbReference type="Proteomes" id="UP000653454"/>
    </source>
</evidence>
<sequence length="378" mass="41351">MALRGIKVIEMMGLAPGPLCGTILADFGANVTVIQKINPSPFDVMSNGKRMISVNMKSKEGIEIVQKLCLSADVLLDTFRPGVMEKLGLGPEQMMKGNKKLIYARLTGYGQSGIYKDKGGHDINYTAMSGILSLLRKGNNPPVPPLNFTADFAGGSVACALGIVLALYARTSTGAGQVVDASMAEGAAYVGTWLFKSRNLPIWASEHGSNILDGGSPFYSTYKTKDNKFMAVGALEPQFYDNFLKGLQLSQDEFSQFSDPELMRKKFEELFLTKTQQEWSQIFDGLDACVTPVLELDQLADNKCTKSRGSFYQNEEDLPVPEPAPRLSRTPGVSTGRLPLPQPGEHTIQILQELKYNKKQIQSFINNGTVYAKVNANL</sequence>
<dbReference type="Proteomes" id="UP000653454">
    <property type="component" value="Unassembled WGS sequence"/>
</dbReference>
<dbReference type="AlphaFoldDB" id="A0A8S4DH02"/>
<organism evidence="2 3">
    <name type="scientific">Plutella xylostella</name>
    <name type="common">Diamondback moth</name>
    <name type="synonym">Plutella maculipennis</name>
    <dbReference type="NCBI Taxonomy" id="51655"/>
    <lineage>
        <taxon>Eukaryota</taxon>
        <taxon>Metazoa</taxon>
        <taxon>Ecdysozoa</taxon>
        <taxon>Arthropoda</taxon>
        <taxon>Hexapoda</taxon>
        <taxon>Insecta</taxon>
        <taxon>Pterygota</taxon>
        <taxon>Neoptera</taxon>
        <taxon>Endopterygota</taxon>
        <taxon>Lepidoptera</taxon>
        <taxon>Glossata</taxon>
        <taxon>Ditrysia</taxon>
        <taxon>Yponomeutoidea</taxon>
        <taxon>Plutellidae</taxon>
        <taxon>Plutella</taxon>
    </lineage>
</organism>
<comment type="similarity">
    <text evidence="1">Belongs to the CoA-transferase III family.</text>
</comment>
<dbReference type="InterPro" id="IPR023606">
    <property type="entry name" value="CoA-Trfase_III_dom_1_sf"/>
</dbReference>
<dbReference type="SUPFAM" id="SSF89796">
    <property type="entry name" value="CoA-transferase family III (CaiB/BaiF)"/>
    <property type="match status" value="1"/>
</dbReference>
<dbReference type="PANTHER" id="PTHR48228:SF5">
    <property type="entry name" value="ALPHA-METHYLACYL-COA RACEMASE"/>
    <property type="match status" value="1"/>
</dbReference>
<dbReference type="InterPro" id="IPR003673">
    <property type="entry name" value="CoA-Trfase_fam_III"/>
</dbReference>
<dbReference type="EMBL" id="CAJHNJ030000005">
    <property type="protein sequence ID" value="CAG9098457.1"/>
    <property type="molecule type" value="Genomic_DNA"/>
</dbReference>
<dbReference type="GO" id="GO:0008111">
    <property type="term" value="F:alpha-methylacyl-CoA racemase activity"/>
    <property type="evidence" value="ECO:0007669"/>
    <property type="project" value="TreeGrafter"/>
</dbReference>
<dbReference type="GO" id="GO:0005739">
    <property type="term" value="C:mitochondrion"/>
    <property type="evidence" value="ECO:0007669"/>
    <property type="project" value="TreeGrafter"/>
</dbReference>
<comment type="caution">
    <text evidence="2">The sequence shown here is derived from an EMBL/GenBank/DDBJ whole genome shotgun (WGS) entry which is preliminary data.</text>
</comment>
<gene>
    <name evidence="2" type="ORF">PLXY2_LOCUS2158</name>
</gene>
<dbReference type="GO" id="GO:0008206">
    <property type="term" value="P:bile acid metabolic process"/>
    <property type="evidence" value="ECO:0007669"/>
    <property type="project" value="TreeGrafter"/>
</dbReference>
<reference evidence="2" key="1">
    <citation type="submission" date="2020-11" db="EMBL/GenBank/DDBJ databases">
        <authorList>
            <person name="Whiteford S."/>
        </authorList>
    </citation>
    <scope>NUCLEOTIDE SEQUENCE</scope>
</reference>
<dbReference type="Gene3D" id="3.40.50.10540">
    <property type="entry name" value="Crotonobetainyl-coa:carnitine coa-transferase, domain 1"/>
    <property type="match status" value="1"/>
</dbReference>
<dbReference type="PANTHER" id="PTHR48228">
    <property type="entry name" value="SUCCINYL-COA--D-CITRAMALATE COA-TRANSFERASE"/>
    <property type="match status" value="1"/>
</dbReference>
<protein>
    <submittedName>
        <fullName evidence="2">(diamondback moth) hypothetical protein</fullName>
    </submittedName>
</protein>
<name>A0A8S4DH02_PLUXY</name>
<proteinExistence type="inferred from homology"/>
<dbReference type="Pfam" id="PF02515">
    <property type="entry name" value="CoA_transf_3"/>
    <property type="match status" value="1"/>
</dbReference>
<evidence type="ECO:0000313" key="2">
    <source>
        <dbReference type="EMBL" id="CAG9098457.1"/>
    </source>
</evidence>